<reference evidence="1 2" key="2">
    <citation type="journal article" date="2022" name="Mol. Ecol. Resour.">
        <title>The genomes of chicory, endive, great burdock and yacon provide insights into Asteraceae paleo-polyploidization history and plant inulin production.</title>
        <authorList>
            <person name="Fan W."/>
            <person name="Wang S."/>
            <person name="Wang H."/>
            <person name="Wang A."/>
            <person name="Jiang F."/>
            <person name="Liu H."/>
            <person name="Zhao H."/>
            <person name="Xu D."/>
            <person name="Zhang Y."/>
        </authorList>
    </citation>
    <scope>NUCLEOTIDE SEQUENCE [LARGE SCALE GENOMIC DNA]</scope>
    <source>
        <strain evidence="2">cv. Yunnan</strain>
        <tissue evidence="1">Leaves</tissue>
    </source>
</reference>
<gene>
    <name evidence="1" type="ORF">L1987_36579</name>
</gene>
<accession>A0ACB9HEM7</accession>
<organism evidence="1 2">
    <name type="scientific">Smallanthus sonchifolius</name>
    <dbReference type="NCBI Taxonomy" id="185202"/>
    <lineage>
        <taxon>Eukaryota</taxon>
        <taxon>Viridiplantae</taxon>
        <taxon>Streptophyta</taxon>
        <taxon>Embryophyta</taxon>
        <taxon>Tracheophyta</taxon>
        <taxon>Spermatophyta</taxon>
        <taxon>Magnoliopsida</taxon>
        <taxon>eudicotyledons</taxon>
        <taxon>Gunneridae</taxon>
        <taxon>Pentapetalae</taxon>
        <taxon>asterids</taxon>
        <taxon>campanulids</taxon>
        <taxon>Asterales</taxon>
        <taxon>Asteraceae</taxon>
        <taxon>Asteroideae</taxon>
        <taxon>Heliantheae alliance</taxon>
        <taxon>Millerieae</taxon>
        <taxon>Smallanthus</taxon>
    </lineage>
</organism>
<sequence length="256" mass="28909">MDFQEAIRRSMDDVRQKKDIDASSAPEDCKDDKNTDTEDAVFVPGYLEKDRATPRISTMETSYQSDRIYHHDLVKAASDDQNSQGERCVELVNLTEENRVDLGDDSHEDNCREKAQILISSNNISCTPTNISNSCDVNLTNVQQRRQDDANRFVLNDLSDEQVEITKANLEEEMSNLTKERTDLSDEQRRLERNSESVSVSNPKFLSTKLPSCLIFIISIANLHLHGTSSSPSQELLQMFGLPYIIAPMEAEAQCA</sequence>
<evidence type="ECO:0000313" key="2">
    <source>
        <dbReference type="Proteomes" id="UP001056120"/>
    </source>
</evidence>
<dbReference type="Proteomes" id="UP001056120">
    <property type="component" value="Linkage Group LG12"/>
</dbReference>
<evidence type="ECO:0000313" key="1">
    <source>
        <dbReference type="EMBL" id="KAI3793956.1"/>
    </source>
</evidence>
<protein>
    <submittedName>
        <fullName evidence="1">Uncharacterized protein</fullName>
    </submittedName>
</protein>
<dbReference type="EMBL" id="CM042029">
    <property type="protein sequence ID" value="KAI3793956.1"/>
    <property type="molecule type" value="Genomic_DNA"/>
</dbReference>
<reference evidence="2" key="1">
    <citation type="journal article" date="2022" name="Mol. Ecol. Resour.">
        <title>The genomes of chicory, endive, great burdock and yacon provide insights into Asteraceae palaeo-polyploidization history and plant inulin production.</title>
        <authorList>
            <person name="Fan W."/>
            <person name="Wang S."/>
            <person name="Wang H."/>
            <person name="Wang A."/>
            <person name="Jiang F."/>
            <person name="Liu H."/>
            <person name="Zhao H."/>
            <person name="Xu D."/>
            <person name="Zhang Y."/>
        </authorList>
    </citation>
    <scope>NUCLEOTIDE SEQUENCE [LARGE SCALE GENOMIC DNA]</scope>
    <source>
        <strain evidence="2">cv. Yunnan</strain>
    </source>
</reference>
<comment type="caution">
    <text evidence="1">The sequence shown here is derived from an EMBL/GenBank/DDBJ whole genome shotgun (WGS) entry which is preliminary data.</text>
</comment>
<name>A0ACB9HEM7_9ASTR</name>
<keyword evidence="2" id="KW-1185">Reference proteome</keyword>
<proteinExistence type="predicted"/>